<comment type="similarity">
    <text evidence="2">Belongs to the drug/metabolite transporter (DMT) superfamily. Plant drug/metabolite exporter (P-DME) (TC 2.A.7.4) family.</text>
</comment>
<dbReference type="InterPro" id="IPR000620">
    <property type="entry name" value="EamA_dom"/>
</dbReference>
<organism evidence="9">
    <name type="scientific">Davidia involucrata</name>
    <name type="common">Dove tree</name>
    <dbReference type="NCBI Taxonomy" id="16924"/>
    <lineage>
        <taxon>Eukaryota</taxon>
        <taxon>Viridiplantae</taxon>
        <taxon>Streptophyta</taxon>
        <taxon>Embryophyta</taxon>
        <taxon>Tracheophyta</taxon>
        <taxon>Spermatophyta</taxon>
        <taxon>Magnoliopsida</taxon>
        <taxon>eudicotyledons</taxon>
        <taxon>Gunneridae</taxon>
        <taxon>Pentapetalae</taxon>
        <taxon>asterids</taxon>
        <taxon>Cornales</taxon>
        <taxon>Nyssaceae</taxon>
        <taxon>Davidia</taxon>
    </lineage>
</organism>
<dbReference type="EMBL" id="GHES01041154">
    <property type="protein sequence ID" value="MPA71713.1"/>
    <property type="molecule type" value="Transcribed_RNA"/>
</dbReference>
<gene>
    <name evidence="9" type="ORF">Din_041154</name>
</gene>
<dbReference type="GO" id="GO:0005886">
    <property type="term" value="C:plasma membrane"/>
    <property type="evidence" value="ECO:0007669"/>
    <property type="project" value="UniProtKB-SubCell"/>
</dbReference>
<feature type="domain" description="EamA" evidence="8">
    <location>
        <begin position="269"/>
        <end position="417"/>
    </location>
</feature>
<name>A0A5B7BX74_DAVIN</name>
<feature type="transmembrane region" description="Helical" evidence="7">
    <location>
        <begin position="158"/>
        <end position="181"/>
    </location>
</feature>
<evidence type="ECO:0000256" key="4">
    <source>
        <dbReference type="ARBA" id="ARBA00022692"/>
    </source>
</evidence>
<keyword evidence="6 7" id="KW-0472">Membrane</keyword>
<feature type="transmembrane region" description="Helical" evidence="7">
    <location>
        <begin position="271"/>
        <end position="287"/>
    </location>
</feature>
<evidence type="ECO:0000256" key="3">
    <source>
        <dbReference type="ARBA" id="ARBA00022475"/>
    </source>
</evidence>
<keyword evidence="5 7" id="KW-1133">Transmembrane helix</keyword>
<dbReference type="InterPro" id="IPR037185">
    <property type="entry name" value="EmrE-like"/>
</dbReference>
<evidence type="ECO:0000256" key="2">
    <source>
        <dbReference type="ARBA" id="ARBA00007635"/>
    </source>
</evidence>
<comment type="subcellular location">
    <subcellularLocation>
        <location evidence="1">Cell membrane</location>
        <topology evidence="1">Multi-pass membrane protein</topology>
    </subcellularLocation>
</comment>
<dbReference type="AlphaFoldDB" id="A0A5B7BX74"/>
<keyword evidence="3" id="KW-1003">Cell membrane</keyword>
<evidence type="ECO:0000259" key="8">
    <source>
        <dbReference type="Pfam" id="PF00892"/>
    </source>
</evidence>
<feature type="transmembrane region" description="Helical" evidence="7">
    <location>
        <begin position="299"/>
        <end position="324"/>
    </location>
</feature>
<feature type="transmembrane region" description="Helical" evidence="7">
    <location>
        <begin position="402"/>
        <end position="421"/>
    </location>
</feature>
<dbReference type="InterPro" id="IPR051258">
    <property type="entry name" value="Diverse_Substrate_Transporter"/>
</dbReference>
<dbReference type="PANTHER" id="PTHR42920">
    <property type="entry name" value="OS03G0707200 PROTEIN-RELATED"/>
    <property type="match status" value="1"/>
</dbReference>
<accession>A0A5B7BX74</accession>
<evidence type="ECO:0000256" key="6">
    <source>
        <dbReference type="ARBA" id="ARBA00023136"/>
    </source>
</evidence>
<feature type="domain" description="EamA" evidence="8">
    <location>
        <begin position="134"/>
        <end position="259"/>
    </location>
</feature>
<reference evidence="9" key="1">
    <citation type="submission" date="2019-08" db="EMBL/GenBank/DDBJ databases">
        <title>Reference gene set and small RNA set construction with multiple tissues from Davidia involucrata Baill.</title>
        <authorList>
            <person name="Yang H."/>
            <person name="Zhou C."/>
            <person name="Li G."/>
            <person name="Wang J."/>
            <person name="Gao P."/>
            <person name="Wang M."/>
            <person name="Wang R."/>
            <person name="Zhao Y."/>
        </authorList>
    </citation>
    <scope>NUCLEOTIDE SEQUENCE</scope>
    <source>
        <tissue evidence="9">Mixed with DoveR01_LX</tissue>
    </source>
</reference>
<dbReference type="SUPFAM" id="SSF103481">
    <property type="entry name" value="Multidrug resistance efflux transporter EmrE"/>
    <property type="match status" value="1"/>
</dbReference>
<evidence type="ECO:0000256" key="7">
    <source>
        <dbReference type="SAM" id="Phobius"/>
    </source>
</evidence>
<feature type="transmembrane region" description="Helical" evidence="7">
    <location>
        <begin position="344"/>
        <end position="366"/>
    </location>
</feature>
<feature type="transmembrane region" description="Helical" evidence="7">
    <location>
        <begin position="132"/>
        <end position="152"/>
    </location>
</feature>
<protein>
    <recommendedName>
        <fullName evidence="8">EamA domain-containing protein</fullName>
    </recommendedName>
</protein>
<dbReference type="Pfam" id="PF00892">
    <property type="entry name" value="EamA"/>
    <property type="match status" value="2"/>
</dbReference>
<evidence type="ECO:0000256" key="5">
    <source>
        <dbReference type="ARBA" id="ARBA00022989"/>
    </source>
</evidence>
<keyword evidence="4 7" id="KW-0812">Transmembrane</keyword>
<sequence length="472" mass="51971">MAYKISSSAWKTPSDSAGDKISCCFSFSGRKKITHLTIFSSFDPPSSTSTSTSSSSSLNSQTAIFRQTLTKKSLKIAKSPDATFSIVHEDITFTFEEDVKSTVRSNGVPIRSKSVFRKRPFWRKILFGSKKIRSIILLNIITIVYASDIPVLKEVEAFMDPAAFCAVRFAMSAIPFLPFVFQARNDVQTRNAGMELGLWVSLGYFVEALGLLTSDAGRASFFSLFTVIVVPLLESMLGSIVPARTWFGILMSILGVAMLECSGSPPNVGDLLNFLSAIFFGIHMVRTDHISRSTKKENFLPLLGYEVCVVALLSTIWYLIGGWFDGIQDSNAVSWAMMWDWMVVFPWIPALYLGVFSTGLCLWAEIAAMRDISATETAIIYGMEPLWGAAFAWFLLGERWGIAGWIGAALILGGCLTVQIFGSSPCKSSEDEECTKKSNLLMASNNQKLQNSLSTSPVVVSSRKDVINMLKK</sequence>
<dbReference type="PANTHER" id="PTHR42920:SF10">
    <property type="entry name" value="EAMA DOMAIN-CONTAINING PROTEIN"/>
    <property type="match status" value="1"/>
</dbReference>
<feature type="transmembrane region" description="Helical" evidence="7">
    <location>
        <begin position="378"/>
        <end position="396"/>
    </location>
</feature>
<evidence type="ECO:0000313" key="9">
    <source>
        <dbReference type="EMBL" id="MPA71713.1"/>
    </source>
</evidence>
<proteinExistence type="inferred from homology"/>
<feature type="transmembrane region" description="Helical" evidence="7">
    <location>
        <begin position="219"/>
        <end position="238"/>
    </location>
</feature>
<evidence type="ECO:0000256" key="1">
    <source>
        <dbReference type="ARBA" id="ARBA00004651"/>
    </source>
</evidence>